<keyword evidence="2" id="KW-1185">Reference proteome</keyword>
<dbReference type="EMBL" id="JAQIFT010000045">
    <property type="protein sequence ID" value="MDA3732131.1"/>
    <property type="molecule type" value="Genomic_DNA"/>
</dbReference>
<proteinExistence type="predicted"/>
<organism evidence="1 2">
    <name type="scientific">Holtiella tumoricola</name>
    <dbReference type="NCBI Taxonomy" id="3018743"/>
    <lineage>
        <taxon>Bacteria</taxon>
        <taxon>Bacillati</taxon>
        <taxon>Bacillota</taxon>
        <taxon>Clostridia</taxon>
        <taxon>Lachnospirales</taxon>
        <taxon>Cellulosilyticaceae</taxon>
        <taxon>Holtiella</taxon>
    </lineage>
</organism>
<name>A0AA42DNT4_9FIRM</name>
<accession>A0AA42DNT4</accession>
<sequence length="70" mass="8309">MINVETEVKEWMKTVRELSGNYEASDEEVMLAVKEMLLDMYEDGGIYPKNYLEICIYINNQIYDMEEFLA</sequence>
<protein>
    <submittedName>
        <fullName evidence="1">Uncharacterized protein</fullName>
    </submittedName>
</protein>
<comment type="caution">
    <text evidence="1">The sequence shown here is derived from an EMBL/GenBank/DDBJ whole genome shotgun (WGS) entry which is preliminary data.</text>
</comment>
<dbReference type="Proteomes" id="UP001169242">
    <property type="component" value="Unassembled WGS sequence"/>
</dbReference>
<reference evidence="1" key="1">
    <citation type="journal article" date="2023" name="Int. J. Syst. Evol. Microbiol.">
        <title>&lt;i&gt;Holtiella tumoricola&lt;/i&gt; gen. nov. sp. nov., isolated from a human clinical sample.</title>
        <authorList>
            <person name="Allen-Vercoe E."/>
            <person name="Daigneault M.C."/>
            <person name="Vancuren S.J."/>
            <person name="Cochrane K."/>
            <person name="O'Neal L.L."/>
            <person name="Sankaranarayanan K."/>
            <person name="Lawson P.A."/>
        </authorList>
    </citation>
    <scope>NUCLEOTIDE SEQUENCE</scope>
    <source>
        <strain evidence="1">CC70A</strain>
    </source>
</reference>
<gene>
    <name evidence="1" type="ORF">PBV87_11615</name>
</gene>
<dbReference type="RefSeq" id="WP_271012406.1">
    <property type="nucleotide sequence ID" value="NZ_JAQIFT010000045.1"/>
</dbReference>
<dbReference type="AlphaFoldDB" id="A0AA42DNT4"/>
<evidence type="ECO:0000313" key="2">
    <source>
        <dbReference type="Proteomes" id="UP001169242"/>
    </source>
</evidence>
<evidence type="ECO:0000313" key="1">
    <source>
        <dbReference type="EMBL" id="MDA3732131.1"/>
    </source>
</evidence>